<sequence>MENNLVEAAVLAGSVEVHDLSMLGLFLRADLIVQSVMVGLLLASIWCWGIIFDKIVRLRRLNKKADSFEDKFWSGQSLDQLYDAQGNQPEDPMSAVFVTAMREVRRSQAKGRGNGDEMRTRLQDRVDRVMQITVGREMERVEKNMTFLASTGSTAPFIGLFGTVWGIMNAFTAIAQTKNTTLAVVAPGIAEALFATALGLVAAIPAVVAYNKLSRDLDRYAGRLDSFSGEFGAILSRQLDEKK</sequence>
<reference evidence="12" key="1">
    <citation type="journal article" date="2014" name="Int. J. Syst. Evol. Microbiol.">
        <title>Complete genome sequence of Corynebacterium casei LMG S-19264T (=DSM 44701T), isolated from a smear-ripened cheese.</title>
        <authorList>
            <consortium name="US DOE Joint Genome Institute (JGI-PGF)"/>
            <person name="Walter F."/>
            <person name="Albersmeier A."/>
            <person name="Kalinowski J."/>
            <person name="Ruckert C."/>
        </authorList>
    </citation>
    <scope>NUCLEOTIDE SEQUENCE</scope>
    <source>
        <strain evidence="12">CGMCC 1.15254</strain>
    </source>
</reference>
<comment type="similarity">
    <text evidence="2 10">Belongs to the ExbB/TolQ family.</text>
</comment>
<dbReference type="AlphaFoldDB" id="A0A917F716"/>
<evidence type="ECO:0000256" key="2">
    <source>
        <dbReference type="ARBA" id="ARBA00010442"/>
    </source>
</evidence>
<dbReference type="InterPro" id="IPR014163">
    <property type="entry name" value="Tol-Pal_TolQ"/>
</dbReference>
<feature type="domain" description="MotA/TolQ/ExbB proton channel" evidence="11">
    <location>
        <begin position="94"/>
        <end position="223"/>
    </location>
</feature>
<keyword evidence="3 10" id="KW-1003">Cell membrane</keyword>
<dbReference type="GO" id="GO:0051301">
    <property type="term" value="P:cell division"/>
    <property type="evidence" value="ECO:0007669"/>
    <property type="project" value="UniProtKB-UniRule"/>
</dbReference>
<evidence type="ECO:0000256" key="6">
    <source>
        <dbReference type="ARBA" id="ARBA00022692"/>
    </source>
</evidence>
<name>A0A917F716_9PROT</name>
<feature type="transmembrane region" description="Helical" evidence="10">
    <location>
        <begin position="31"/>
        <end position="52"/>
    </location>
</feature>
<keyword evidence="13" id="KW-1185">Reference proteome</keyword>
<dbReference type="RefSeq" id="WP_188661129.1">
    <property type="nucleotide sequence ID" value="NZ_BMHV01000003.1"/>
</dbReference>
<evidence type="ECO:0000259" key="11">
    <source>
        <dbReference type="Pfam" id="PF01618"/>
    </source>
</evidence>
<comment type="caution">
    <text evidence="12">The sequence shown here is derived from an EMBL/GenBank/DDBJ whole genome shotgun (WGS) entry which is preliminary data.</text>
</comment>
<keyword evidence="8 10" id="KW-0472">Membrane</keyword>
<evidence type="ECO:0000256" key="9">
    <source>
        <dbReference type="ARBA" id="ARBA00023306"/>
    </source>
</evidence>
<evidence type="ECO:0000313" key="13">
    <source>
        <dbReference type="Proteomes" id="UP000632498"/>
    </source>
</evidence>
<dbReference type="InterPro" id="IPR002898">
    <property type="entry name" value="MotA_ExbB_proton_chnl"/>
</dbReference>
<feature type="transmembrane region" description="Helical" evidence="10">
    <location>
        <begin position="188"/>
        <end position="210"/>
    </location>
</feature>
<comment type="function">
    <text evidence="10">Part of the Tol-Pal system, which plays a role in outer membrane invagination during cell division and is important for maintaining outer membrane integrity.</text>
</comment>
<accession>A0A917F716</accession>
<gene>
    <name evidence="10" type="primary">tolQ</name>
    <name evidence="12" type="ORF">GCM10011332_05030</name>
</gene>
<evidence type="ECO:0000256" key="7">
    <source>
        <dbReference type="ARBA" id="ARBA00022989"/>
    </source>
</evidence>
<organism evidence="12 13">
    <name type="scientific">Terasakiella brassicae</name>
    <dbReference type="NCBI Taxonomy" id="1634917"/>
    <lineage>
        <taxon>Bacteria</taxon>
        <taxon>Pseudomonadati</taxon>
        <taxon>Pseudomonadota</taxon>
        <taxon>Alphaproteobacteria</taxon>
        <taxon>Rhodospirillales</taxon>
        <taxon>Terasakiellaceae</taxon>
        <taxon>Terasakiella</taxon>
    </lineage>
</organism>
<dbReference type="EMBL" id="BMHV01000003">
    <property type="protein sequence ID" value="GGF54622.1"/>
    <property type="molecule type" value="Genomic_DNA"/>
</dbReference>
<dbReference type="GO" id="GO:0043213">
    <property type="term" value="P:bacteriocin transport"/>
    <property type="evidence" value="ECO:0007669"/>
    <property type="project" value="InterPro"/>
</dbReference>
<feature type="transmembrane region" description="Helical" evidence="10">
    <location>
        <begin position="146"/>
        <end position="168"/>
    </location>
</feature>
<evidence type="ECO:0000313" key="12">
    <source>
        <dbReference type="EMBL" id="GGF54622.1"/>
    </source>
</evidence>
<protein>
    <recommendedName>
        <fullName evidence="10">Tol-Pal system protein TolQ</fullName>
    </recommendedName>
</protein>
<evidence type="ECO:0000256" key="5">
    <source>
        <dbReference type="ARBA" id="ARBA00022618"/>
    </source>
</evidence>
<dbReference type="PANTHER" id="PTHR30625:SF3">
    <property type="entry name" value="TOL-PAL SYSTEM PROTEIN TOLQ"/>
    <property type="match status" value="1"/>
</dbReference>
<keyword evidence="6 10" id="KW-0812">Transmembrane</keyword>
<dbReference type="PANTHER" id="PTHR30625">
    <property type="entry name" value="PROTEIN TOLQ"/>
    <property type="match status" value="1"/>
</dbReference>
<dbReference type="Proteomes" id="UP000632498">
    <property type="component" value="Unassembled WGS sequence"/>
</dbReference>
<dbReference type="Pfam" id="PF01618">
    <property type="entry name" value="MotA_ExbB"/>
    <property type="match status" value="1"/>
</dbReference>
<evidence type="ECO:0000256" key="3">
    <source>
        <dbReference type="ARBA" id="ARBA00022475"/>
    </source>
</evidence>
<proteinExistence type="inferred from homology"/>
<evidence type="ECO:0000256" key="4">
    <source>
        <dbReference type="ARBA" id="ARBA00022519"/>
    </source>
</evidence>
<dbReference type="InterPro" id="IPR050790">
    <property type="entry name" value="ExbB/TolQ_transport"/>
</dbReference>
<comment type="subunit">
    <text evidence="10">The Tol-Pal system is composed of five core proteins: the inner membrane proteins TolA, TolQ and TolR, the periplasmic protein TolB and the outer membrane protein Pal. They form a network linking the inner and outer membranes and the peptidoglycan layer.</text>
</comment>
<evidence type="ECO:0000256" key="8">
    <source>
        <dbReference type="ARBA" id="ARBA00023136"/>
    </source>
</evidence>
<dbReference type="NCBIfam" id="TIGR02796">
    <property type="entry name" value="tolQ"/>
    <property type="match status" value="1"/>
</dbReference>
<reference evidence="12" key="2">
    <citation type="submission" date="2020-09" db="EMBL/GenBank/DDBJ databases">
        <authorList>
            <person name="Sun Q."/>
            <person name="Zhou Y."/>
        </authorList>
    </citation>
    <scope>NUCLEOTIDE SEQUENCE</scope>
    <source>
        <strain evidence="12">CGMCC 1.15254</strain>
    </source>
</reference>
<keyword evidence="9 10" id="KW-0131">Cell cycle</keyword>
<keyword evidence="7 10" id="KW-1133">Transmembrane helix</keyword>
<keyword evidence="5 10" id="KW-0132">Cell division</keyword>
<dbReference type="GO" id="GO:0017038">
    <property type="term" value="P:protein import"/>
    <property type="evidence" value="ECO:0007669"/>
    <property type="project" value="TreeGrafter"/>
</dbReference>
<dbReference type="HAMAP" id="MF_02202">
    <property type="entry name" value="TolQ"/>
    <property type="match status" value="1"/>
</dbReference>
<keyword evidence="4 10" id="KW-0997">Cell inner membrane</keyword>
<evidence type="ECO:0000256" key="1">
    <source>
        <dbReference type="ARBA" id="ARBA00004651"/>
    </source>
</evidence>
<dbReference type="GO" id="GO:0005886">
    <property type="term" value="C:plasma membrane"/>
    <property type="evidence" value="ECO:0007669"/>
    <property type="project" value="UniProtKB-SubCell"/>
</dbReference>
<evidence type="ECO:0000256" key="10">
    <source>
        <dbReference type="HAMAP-Rule" id="MF_02202"/>
    </source>
</evidence>
<comment type="subcellular location">
    <subcellularLocation>
        <location evidence="10">Cell inner membrane</location>
        <topology evidence="10">Multi-pass membrane protein</topology>
    </subcellularLocation>
    <subcellularLocation>
        <location evidence="1">Cell membrane</location>
        <topology evidence="1">Multi-pass membrane protein</topology>
    </subcellularLocation>
</comment>